<dbReference type="HOGENOM" id="CLU_1841084_0_0_9"/>
<dbReference type="OrthoDB" id="886754at2"/>
<dbReference type="InterPro" id="IPR010064">
    <property type="entry name" value="HK97-gp10_tail"/>
</dbReference>
<reference evidence="1" key="1">
    <citation type="submission" date="2010-12" db="EMBL/GenBank/DDBJ databases">
        <title>Complete sequence of Bacillus cellulosilyticus DSM 2522.</title>
        <authorList>
            <consortium name="US DOE Joint Genome Institute"/>
            <person name="Lucas S."/>
            <person name="Copeland A."/>
            <person name="Lapidus A."/>
            <person name="Cheng J.-F."/>
            <person name="Bruce D."/>
            <person name="Goodwin L."/>
            <person name="Pitluck S."/>
            <person name="Chertkov O."/>
            <person name="Detter J.C."/>
            <person name="Han C."/>
            <person name="Tapia R."/>
            <person name="Land M."/>
            <person name="Hauser L."/>
            <person name="Jeffries C."/>
            <person name="Kyrpides N."/>
            <person name="Ivanova N."/>
            <person name="Mikhailova N."/>
            <person name="Brumm P."/>
            <person name="Mead D."/>
            <person name="Woyke T."/>
        </authorList>
    </citation>
    <scope>NUCLEOTIDE SEQUENCE [LARGE SCALE GENOMIC DNA]</scope>
    <source>
        <strain evidence="1">DSM 2522</strain>
    </source>
</reference>
<sequence length="139" mass="15788">MTNISLEGLESLQNALNELGVKGEKISDDAVEKGAEFIERKFEQSVYSFGLNRRTGTAQREITKERIKTGEYIVGTTSDAFYLYFWEMGFYHVGTAKRRKRRAPGRYMAPRPILTPVFERNKSGMINAMAVEARRGLGL</sequence>
<proteinExistence type="predicted"/>
<dbReference type="Proteomes" id="UP000001401">
    <property type="component" value="Chromosome"/>
</dbReference>
<gene>
    <name evidence="1" type="ordered locus">Bcell_2726</name>
</gene>
<dbReference type="RefSeq" id="WP_013489314.1">
    <property type="nucleotide sequence ID" value="NC_014829.1"/>
</dbReference>
<protein>
    <submittedName>
        <fullName evidence="1">Phage protein, HK97 gp10 family</fullName>
    </submittedName>
</protein>
<dbReference type="NCBIfam" id="TIGR01725">
    <property type="entry name" value="phge_HK97_gp10"/>
    <property type="match status" value="1"/>
</dbReference>
<evidence type="ECO:0000313" key="2">
    <source>
        <dbReference type="Proteomes" id="UP000001401"/>
    </source>
</evidence>
<dbReference type="Pfam" id="PF04883">
    <property type="entry name" value="HK97-gp10_like"/>
    <property type="match status" value="1"/>
</dbReference>
<name>E6TVG4_EVAC2</name>
<accession>E6TVG4</accession>
<keyword evidence="2" id="KW-1185">Reference proteome</keyword>
<evidence type="ECO:0000313" key="1">
    <source>
        <dbReference type="EMBL" id="ADU30981.1"/>
    </source>
</evidence>
<dbReference type="AlphaFoldDB" id="E6TVG4"/>
<dbReference type="eggNOG" id="ENOG5033Z38">
    <property type="taxonomic scope" value="Bacteria"/>
</dbReference>
<dbReference type="KEGG" id="bco:Bcell_2726"/>
<dbReference type="STRING" id="649639.Bcell_2726"/>
<dbReference type="EMBL" id="CP002394">
    <property type="protein sequence ID" value="ADU30981.1"/>
    <property type="molecule type" value="Genomic_DNA"/>
</dbReference>
<organism evidence="1 2">
    <name type="scientific">Evansella cellulosilytica (strain ATCC 21833 / DSM 2522 / FERM P-1141 / JCM 9156 / N-4)</name>
    <name type="common">Bacillus cellulosilyticus</name>
    <dbReference type="NCBI Taxonomy" id="649639"/>
    <lineage>
        <taxon>Bacteria</taxon>
        <taxon>Bacillati</taxon>
        <taxon>Bacillota</taxon>
        <taxon>Bacilli</taxon>
        <taxon>Bacillales</taxon>
        <taxon>Bacillaceae</taxon>
        <taxon>Evansella</taxon>
    </lineage>
</organism>